<dbReference type="GO" id="GO:0050501">
    <property type="term" value="F:hyaluronan synthase activity"/>
    <property type="evidence" value="ECO:0007669"/>
    <property type="project" value="TreeGrafter"/>
</dbReference>
<dbReference type="GO" id="GO:0085029">
    <property type="term" value="P:extracellular matrix assembly"/>
    <property type="evidence" value="ECO:0007669"/>
    <property type="project" value="TreeGrafter"/>
</dbReference>
<gene>
    <name evidence="10" type="ORF">UCRNP2_7533</name>
</gene>
<dbReference type="HOGENOM" id="CLU_024200_0_0_1"/>
<evidence type="ECO:0000256" key="7">
    <source>
        <dbReference type="SAM" id="Phobius"/>
    </source>
</evidence>
<evidence type="ECO:0000259" key="8">
    <source>
        <dbReference type="Pfam" id="PF01757"/>
    </source>
</evidence>
<dbReference type="PANTHER" id="PTHR22913">
    <property type="entry name" value="HYALURONAN SYNTHASE"/>
    <property type="match status" value="1"/>
</dbReference>
<organism evidence="10 11">
    <name type="scientific">Botryosphaeria parva (strain UCR-NP2)</name>
    <name type="common">Grapevine canker fungus</name>
    <name type="synonym">Neofusicoccum parvum</name>
    <dbReference type="NCBI Taxonomy" id="1287680"/>
    <lineage>
        <taxon>Eukaryota</taxon>
        <taxon>Fungi</taxon>
        <taxon>Dikarya</taxon>
        <taxon>Ascomycota</taxon>
        <taxon>Pezizomycotina</taxon>
        <taxon>Dothideomycetes</taxon>
        <taxon>Dothideomycetes incertae sedis</taxon>
        <taxon>Botryosphaeriales</taxon>
        <taxon>Botryosphaeriaceae</taxon>
        <taxon>Neofusicoccum</taxon>
    </lineage>
</organism>
<evidence type="ECO:0000256" key="4">
    <source>
        <dbReference type="ARBA" id="ARBA00022676"/>
    </source>
</evidence>
<dbReference type="EMBL" id="KB916550">
    <property type="protein sequence ID" value="EOD45732.1"/>
    <property type="molecule type" value="Genomic_DNA"/>
</dbReference>
<dbReference type="Proteomes" id="UP000013521">
    <property type="component" value="Unassembled WGS sequence"/>
</dbReference>
<evidence type="ECO:0000313" key="11">
    <source>
        <dbReference type="Proteomes" id="UP000013521"/>
    </source>
</evidence>
<protein>
    <submittedName>
        <fullName evidence="10">Putative glycosyltransferase family 2 protein</fullName>
    </submittedName>
</protein>
<dbReference type="InterPro" id="IPR029044">
    <property type="entry name" value="Nucleotide-diphossugar_trans"/>
</dbReference>
<dbReference type="GO" id="GO:0005886">
    <property type="term" value="C:plasma membrane"/>
    <property type="evidence" value="ECO:0007669"/>
    <property type="project" value="UniProtKB-SubCell"/>
</dbReference>
<proteinExistence type="inferred from homology"/>
<comment type="subcellular location">
    <subcellularLocation>
        <location evidence="1">Cell membrane</location>
    </subcellularLocation>
</comment>
<dbReference type="eggNOG" id="KOG2571">
    <property type="taxonomic scope" value="Eukaryota"/>
</dbReference>
<evidence type="ECO:0000259" key="9">
    <source>
        <dbReference type="Pfam" id="PF13632"/>
    </source>
</evidence>
<dbReference type="PANTHER" id="PTHR22913:SF12">
    <property type="entry name" value="MANNURONAN SYNTHASE"/>
    <property type="match status" value="1"/>
</dbReference>
<dbReference type="Gene3D" id="3.90.550.10">
    <property type="entry name" value="Spore Coat Polysaccharide Biosynthesis Protein SpsA, Chain A"/>
    <property type="match status" value="1"/>
</dbReference>
<evidence type="ECO:0000313" key="10">
    <source>
        <dbReference type="EMBL" id="EOD45732.1"/>
    </source>
</evidence>
<feature type="transmembrane region" description="Helical" evidence="7">
    <location>
        <begin position="652"/>
        <end position="675"/>
    </location>
</feature>
<sequence>MSLSSKPPPPSLLQLVWNTTLCIVLGIAIGICGLRSITNWPVTAEAAFNCALSEWNRRKGIRRIKALEARSRQADVEKGDGVQVRYMGSVVGYREDPALFRRCLESYKPSTGLGLLLVGIDGNDREDLDMAAVVEQVYPTSTTYVAIEEPLGLMTLRLTEAHAFGSSWKPSESIEERLEDLHQLPEDVRTEASDFAMRQVLKKTRDILANHNVLEPSNQPGELQVICFHQPHVCKKDIMFTNLVASLVLRQTHGLEFIWTSDSDTLVLPDTTDKVIGAMTLDPLIGGSSVTLGIHNAQENWITRLGAAVYWSEMAITRSQNGAVDAVDCQPGPCAAFRFAAIEDIIFRWYTQTSLGIRTIVNEDRHLTTLLLLQNYKVTFLSTALALTDTPPTLVRWLLQQLRWARAAHIERFQYPRAYAIHGPVLFVNALVRHHSSLCVALCAARYAWDGRLGMSLTPADVLLRVALFGAYNAAVHPLRAASVGPAALVLAQLFYQLPLPGIVLWSTLTTLQGGWGTQMRAAGVAPAKGALRRLPAPAFPRALLRPAPKPLSPTAWIDGLRGLAALIVTVDHLFWSELTPIFPGYLSRPAAQNTSLLQLPPFRLLSAAHAMVPLFFVLSGLCIALGPIRARRAKTLLPALSSAAFRRPLRLFLPVLAVALAAQLLHALGAYSAWPWLDDADALPTGPSPAAHARYLAAAARTARSG</sequence>
<dbReference type="InterPro" id="IPR002656">
    <property type="entry name" value="Acyl_transf_3_dom"/>
</dbReference>
<feature type="domain" description="Glycosyltransferase 2-like" evidence="9">
    <location>
        <begin position="259"/>
        <end position="436"/>
    </location>
</feature>
<dbReference type="OrthoDB" id="9876900at2759"/>
<dbReference type="GO" id="GO:0016747">
    <property type="term" value="F:acyltransferase activity, transferring groups other than amino-acyl groups"/>
    <property type="evidence" value="ECO:0007669"/>
    <property type="project" value="InterPro"/>
</dbReference>
<evidence type="ECO:0000256" key="3">
    <source>
        <dbReference type="ARBA" id="ARBA00022475"/>
    </source>
</evidence>
<feature type="transmembrane region" description="Helical" evidence="7">
    <location>
        <begin position="611"/>
        <end position="631"/>
    </location>
</feature>
<evidence type="ECO:0000256" key="1">
    <source>
        <dbReference type="ARBA" id="ARBA00004236"/>
    </source>
</evidence>
<accession>R1EE23</accession>
<evidence type="ECO:0000256" key="5">
    <source>
        <dbReference type="ARBA" id="ARBA00022679"/>
    </source>
</evidence>
<dbReference type="STRING" id="1287680.R1EE23"/>
<dbReference type="KEGG" id="npa:UCRNP2_7533"/>
<dbReference type="AlphaFoldDB" id="R1EE23"/>
<keyword evidence="7" id="KW-1133">Transmembrane helix</keyword>
<reference evidence="11" key="1">
    <citation type="journal article" date="2013" name="Genome Announc.">
        <title>Draft genome sequence of Neofusicoccum parvum isolate UCR-NP2, a fungal vascular pathogen associated with grapevine cankers.</title>
        <authorList>
            <person name="Blanco-Ulate B."/>
            <person name="Rolshausen P."/>
            <person name="Cantu D."/>
        </authorList>
    </citation>
    <scope>NUCLEOTIDE SEQUENCE [LARGE SCALE GENOMIC DNA]</scope>
    <source>
        <strain evidence="11">UCR-NP2</strain>
    </source>
</reference>
<keyword evidence="3" id="KW-1003">Cell membrane</keyword>
<dbReference type="GO" id="GO:0030213">
    <property type="term" value="P:hyaluronan biosynthetic process"/>
    <property type="evidence" value="ECO:0007669"/>
    <property type="project" value="TreeGrafter"/>
</dbReference>
<evidence type="ECO:0000256" key="6">
    <source>
        <dbReference type="ARBA" id="ARBA00023136"/>
    </source>
</evidence>
<dbReference type="SUPFAM" id="SSF53448">
    <property type="entry name" value="Nucleotide-diphospho-sugar transferases"/>
    <property type="match status" value="1"/>
</dbReference>
<name>R1EE23_BOTPV</name>
<keyword evidence="7" id="KW-0812">Transmembrane</keyword>
<comment type="similarity">
    <text evidence="2">Belongs to the NodC/HAS family.</text>
</comment>
<keyword evidence="5 10" id="KW-0808">Transferase</keyword>
<dbReference type="Pfam" id="PF13632">
    <property type="entry name" value="Glyco_trans_2_3"/>
    <property type="match status" value="1"/>
</dbReference>
<keyword evidence="4" id="KW-0328">Glycosyltransferase</keyword>
<feature type="domain" description="Acyltransferase 3" evidence="8">
    <location>
        <begin position="556"/>
        <end position="685"/>
    </location>
</feature>
<dbReference type="InterPro" id="IPR001173">
    <property type="entry name" value="Glyco_trans_2-like"/>
</dbReference>
<keyword evidence="6 7" id="KW-0472">Membrane</keyword>
<dbReference type="Pfam" id="PF01757">
    <property type="entry name" value="Acyl_transf_3"/>
    <property type="match status" value="1"/>
</dbReference>
<evidence type="ECO:0000256" key="2">
    <source>
        <dbReference type="ARBA" id="ARBA00006782"/>
    </source>
</evidence>